<reference evidence="2" key="1">
    <citation type="submission" date="2023-03" db="EMBL/GenBank/DDBJ databases">
        <title>Massive genome expansion in bonnet fungi (Mycena s.s.) driven by repeated elements and novel gene families across ecological guilds.</title>
        <authorList>
            <consortium name="Lawrence Berkeley National Laboratory"/>
            <person name="Harder C.B."/>
            <person name="Miyauchi S."/>
            <person name="Viragh M."/>
            <person name="Kuo A."/>
            <person name="Thoen E."/>
            <person name="Andreopoulos B."/>
            <person name="Lu D."/>
            <person name="Skrede I."/>
            <person name="Drula E."/>
            <person name="Henrissat B."/>
            <person name="Morin E."/>
            <person name="Kohler A."/>
            <person name="Barry K."/>
            <person name="LaButti K."/>
            <person name="Morin E."/>
            <person name="Salamov A."/>
            <person name="Lipzen A."/>
            <person name="Mereny Z."/>
            <person name="Hegedus B."/>
            <person name="Baldrian P."/>
            <person name="Stursova M."/>
            <person name="Weitz H."/>
            <person name="Taylor A."/>
            <person name="Grigoriev I.V."/>
            <person name="Nagy L.G."/>
            <person name="Martin F."/>
            <person name="Kauserud H."/>
        </authorList>
    </citation>
    <scope>NUCLEOTIDE SEQUENCE</scope>
    <source>
        <strain evidence="2">CBHHK173m</strain>
    </source>
</reference>
<name>A0AAD6XS16_9AGAR</name>
<comment type="caution">
    <text evidence="2">The sequence shown here is derived from an EMBL/GenBank/DDBJ whole genome shotgun (WGS) entry which is preliminary data.</text>
</comment>
<keyword evidence="3" id="KW-1185">Reference proteome</keyword>
<evidence type="ECO:0000313" key="3">
    <source>
        <dbReference type="Proteomes" id="UP001222325"/>
    </source>
</evidence>
<evidence type="ECO:0000256" key="1">
    <source>
        <dbReference type="SAM" id="MobiDB-lite"/>
    </source>
</evidence>
<dbReference type="EMBL" id="JARJCN010000007">
    <property type="protein sequence ID" value="KAJ7099278.1"/>
    <property type="molecule type" value="Genomic_DNA"/>
</dbReference>
<feature type="region of interest" description="Disordered" evidence="1">
    <location>
        <begin position="75"/>
        <end position="115"/>
    </location>
</feature>
<dbReference type="AlphaFoldDB" id="A0AAD6XS16"/>
<accession>A0AAD6XS16</accession>
<organism evidence="2 3">
    <name type="scientific">Mycena belliarum</name>
    <dbReference type="NCBI Taxonomy" id="1033014"/>
    <lineage>
        <taxon>Eukaryota</taxon>
        <taxon>Fungi</taxon>
        <taxon>Dikarya</taxon>
        <taxon>Basidiomycota</taxon>
        <taxon>Agaricomycotina</taxon>
        <taxon>Agaricomycetes</taxon>
        <taxon>Agaricomycetidae</taxon>
        <taxon>Agaricales</taxon>
        <taxon>Marasmiineae</taxon>
        <taxon>Mycenaceae</taxon>
        <taxon>Mycena</taxon>
    </lineage>
</organism>
<feature type="region of interest" description="Disordered" evidence="1">
    <location>
        <begin position="193"/>
        <end position="226"/>
    </location>
</feature>
<dbReference type="Proteomes" id="UP001222325">
    <property type="component" value="Unassembled WGS sequence"/>
</dbReference>
<sequence>MCPLSLRRLTIDHAWYPAAVGPLRTRACVPGGASDAVSGADSVRHALCPLSARHKTERARRTVTMHILKPKEVRYRPTSDHDVAVQPADDPVERAGPPSPASYVPPTAPRTSGLGQGCSASARACPSRLGFTTAQALSAVLNVQASPFASAAFQPLIRLLERLSPPTGTRNSMSGLRPIMTADTMAQSRRVSRVRRSRRAPTRGARNIFRGASRRHPNPGFNLVQR</sequence>
<protein>
    <submittedName>
        <fullName evidence="2">Uncharacterized protein</fullName>
    </submittedName>
</protein>
<evidence type="ECO:0000313" key="2">
    <source>
        <dbReference type="EMBL" id="KAJ7099278.1"/>
    </source>
</evidence>
<gene>
    <name evidence="2" type="ORF">B0H15DRAFT_819726</name>
</gene>
<proteinExistence type="predicted"/>